<feature type="compositionally biased region" description="Basic and acidic residues" evidence="1">
    <location>
        <begin position="20"/>
        <end position="35"/>
    </location>
</feature>
<protein>
    <submittedName>
        <fullName evidence="2">Uncharacterized protein</fullName>
    </submittedName>
</protein>
<name>A0ABS8T0R7_DATST</name>
<comment type="caution">
    <text evidence="2">The sequence shown here is derived from an EMBL/GenBank/DDBJ whole genome shotgun (WGS) entry which is preliminary data.</text>
</comment>
<evidence type="ECO:0000256" key="1">
    <source>
        <dbReference type="SAM" id="MobiDB-lite"/>
    </source>
</evidence>
<dbReference type="Proteomes" id="UP000823775">
    <property type="component" value="Unassembled WGS sequence"/>
</dbReference>
<reference evidence="2 3" key="1">
    <citation type="journal article" date="2021" name="BMC Genomics">
        <title>Datura genome reveals duplications of psychoactive alkaloid biosynthetic genes and high mutation rate following tissue culture.</title>
        <authorList>
            <person name="Rajewski A."/>
            <person name="Carter-House D."/>
            <person name="Stajich J."/>
            <person name="Litt A."/>
        </authorList>
    </citation>
    <scope>NUCLEOTIDE SEQUENCE [LARGE SCALE GENOMIC DNA]</scope>
    <source>
        <strain evidence="2">AR-01</strain>
    </source>
</reference>
<evidence type="ECO:0000313" key="3">
    <source>
        <dbReference type="Proteomes" id="UP000823775"/>
    </source>
</evidence>
<proteinExistence type="predicted"/>
<organism evidence="2 3">
    <name type="scientific">Datura stramonium</name>
    <name type="common">Jimsonweed</name>
    <name type="synonym">Common thornapple</name>
    <dbReference type="NCBI Taxonomy" id="4076"/>
    <lineage>
        <taxon>Eukaryota</taxon>
        <taxon>Viridiplantae</taxon>
        <taxon>Streptophyta</taxon>
        <taxon>Embryophyta</taxon>
        <taxon>Tracheophyta</taxon>
        <taxon>Spermatophyta</taxon>
        <taxon>Magnoliopsida</taxon>
        <taxon>eudicotyledons</taxon>
        <taxon>Gunneridae</taxon>
        <taxon>Pentapetalae</taxon>
        <taxon>asterids</taxon>
        <taxon>lamiids</taxon>
        <taxon>Solanales</taxon>
        <taxon>Solanaceae</taxon>
        <taxon>Solanoideae</taxon>
        <taxon>Datureae</taxon>
        <taxon>Datura</taxon>
    </lineage>
</organism>
<accession>A0ABS8T0R7</accession>
<evidence type="ECO:0000313" key="2">
    <source>
        <dbReference type="EMBL" id="MCD7464937.1"/>
    </source>
</evidence>
<keyword evidence="3" id="KW-1185">Reference proteome</keyword>
<feature type="region of interest" description="Disordered" evidence="1">
    <location>
        <begin position="16"/>
        <end position="72"/>
    </location>
</feature>
<feature type="compositionally biased region" description="Polar residues" evidence="1">
    <location>
        <begin position="63"/>
        <end position="72"/>
    </location>
</feature>
<dbReference type="EMBL" id="JACEIK010001005">
    <property type="protein sequence ID" value="MCD7464937.1"/>
    <property type="molecule type" value="Genomic_DNA"/>
</dbReference>
<sequence>MQASVEVSRVQAHVQAMEEVIPRIRDTSSEGDWNKRTKSTGSSREPHSDFRLQLPGSAPHLPQDQSSTPFSSCALNRMGQVYETYNVKVSRVKHIGRLEEQVGKANLQQLAERGSPVAQGAVRCGPILLLGLCGTHQPPPPQLLLK</sequence>
<gene>
    <name evidence="2" type="ORF">HAX54_000247</name>
</gene>